<organism evidence="1 2">
    <name type="scientific">Streptomyces spinoverrucosus</name>
    <dbReference type="NCBI Taxonomy" id="284043"/>
    <lineage>
        <taxon>Bacteria</taxon>
        <taxon>Bacillati</taxon>
        <taxon>Actinomycetota</taxon>
        <taxon>Actinomycetes</taxon>
        <taxon>Kitasatosporales</taxon>
        <taxon>Streptomycetaceae</taxon>
        <taxon>Streptomyces</taxon>
    </lineage>
</organism>
<dbReference type="PANTHER" id="PTHR38009">
    <property type="entry name" value="CONSERVED HYPOTHETICAL PHAGE TAIL PROTEIN"/>
    <property type="match status" value="1"/>
</dbReference>
<dbReference type="InterPro" id="IPR011747">
    <property type="entry name" value="CHP02241"/>
</dbReference>
<reference evidence="1 2" key="1">
    <citation type="submission" date="2019-06" db="EMBL/GenBank/DDBJ databases">
        <title>Whole genome shotgun sequence of Streptomyces spinoverrucosus NBRC 14228.</title>
        <authorList>
            <person name="Hosoyama A."/>
            <person name="Uohara A."/>
            <person name="Ohji S."/>
            <person name="Ichikawa N."/>
        </authorList>
    </citation>
    <scope>NUCLEOTIDE SEQUENCE [LARGE SCALE GENOMIC DNA]</scope>
    <source>
        <strain evidence="1 2">NBRC 14228</strain>
    </source>
</reference>
<evidence type="ECO:0000313" key="2">
    <source>
        <dbReference type="Proteomes" id="UP000317881"/>
    </source>
</evidence>
<keyword evidence="2" id="KW-1185">Reference proteome</keyword>
<proteinExistence type="predicted"/>
<dbReference type="EMBL" id="BJND01000075">
    <property type="protein sequence ID" value="GEC09577.1"/>
    <property type="molecule type" value="Genomic_DNA"/>
</dbReference>
<dbReference type="Pfam" id="PF06841">
    <property type="entry name" value="Phage_T4_gp19"/>
    <property type="match status" value="1"/>
</dbReference>
<comment type="caution">
    <text evidence="1">The sequence shown here is derived from an EMBL/GenBank/DDBJ whole genome shotgun (WGS) entry which is preliminary data.</text>
</comment>
<dbReference type="AlphaFoldDB" id="A0A4Y3VRU6"/>
<accession>A0A4Y3VRU6</accession>
<dbReference type="PANTHER" id="PTHR38009:SF1">
    <property type="entry name" value="CONSERVED HYPOTHETICAL PHAGE TAIL PROTEIN"/>
    <property type="match status" value="1"/>
</dbReference>
<dbReference type="Proteomes" id="UP000317881">
    <property type="component" value="Unassembled WGS sequence"/>
</dbReference>
<gene>
    <name evidence="1" type="ORF">SSP24_72320</name>
</gene>
<dbReference type="InterPro" id="IPR010667">
    <property type="entry name" value="Phage_T4_Gp19"/>
</dbReference>
<name>A0A4Y3VRU6_9ACTN</name>
<evidence type="ECO:0000313" key="1">
    <source>
        <dbReference type="EMBL" id="GEC09577.1"/>
    </source>
</evidence>
<dbReference type="NCBIfam" id="TIGR02241">
    <property type="entry name" value="conserved hypothetical phage tail region protein"/>
    <property type="match status" value="1"/>
</dbReference>
<protein>
    <recommendedName>
        <fullName evidence="3">Phage tail protein</fullName>
    </recommendedName>
</protein>
<sequence>MTDSTRLGLSMRFGVVLDGIDLGGWSSCKGLGVGFDSEELEVGGNYEYNVILPKRVKYTPITLQRAMTADGSAQVQAWLRRIVADWYSSDTADDFHGSTAQISLLDARNNAQAPVATWSLRNVYPKGWKGPDLDATSSHVAIETLELVHQGFL</sequence>
<evidence type="ECO:0008006" key="3">
    <source>
        <dbReference type="Google" id="ProtNLM"/>
    </source>
</evidence>
<dbReference type="GO" id="GO:0005198">
    <property type="term" value="F:structural molecule activity"/>
    <property type="evidence" value="ECO:0007669"/>
    <property type="project" value="InterPro"/>
</dbReference>